<evidence type="ECO:0000256" key="6">
    <source>
        <dbReference type="ARBA" id="ARBA00023306"/>
    </source>
</evidence>
<gene>
    <name evidence="7 9" type="primary">tolB</name>
    <name evidence="9" type="ORF">H8K36_14300</name>
</gene>
<dbReference type="PANTHER" id="PTHR36842">
    <property type="entry name" value="PROTEIN TOLB HOMOLOG"/>
    <property type="match status" value="1"/>
</dbReference>
<keyword evidence="3 7" id="KW-0132">Cell division</keyword>
<evidence type="ECO:0000256" key="4">
    <source>
        <dbReference type="ARBA" id="ARBA00022729"/>
    </source>
</evidence>
<dbReference type="NCBIfam" id="TIGR02800">
    <property type="entry name" value="propeller_TolB"/>
    <property type="match status" value="1"/>
</dbReference>
<dbReference type="PANTHER" id="PTHR36842:SF1">
    <property type="entry name" value="PROTEIN TOLB"/>
    <property type="match status" value="1"/>
</dbReference>
<comment type="function">
    <text evidence="7">Part of the Tol-Pal system, which plays a role in outer membrane invagination during cell division and is important for maintaining outer membrane integrity.</text>
</comment>
<dbReference type="Pfam" id="PF07676">
    <property type="entry name" value="PD40"/>
    <property type="match status" value="5"/>
</dbReference>
<dbReference type="InterPro" id="IPR014167">
    <property type="entry name" value="Tol-Pal_TolB"/>
</dbReference>
<feature type="domain" description="TolB N-terminal" evidence="8">
    <location>
        <begin position="29"/>
        <end position="127"/>
    </location>
</feature>
<dbReference type="Proteomes" id="UP000627446">
    <property type="component" value="Unassembled WGS sequence"/>
</dbReference>
<comment type="similarity">
    <text evidence="2 7">Belongs to the TolB family.</text>
</comment>
<dbReference type="InterPro" id="IPR011659">
    <property type="entry name" value="WD40"/>
</dbReference>
<organism evidence="9 10">
    <name type="scientific">Undibacterium nitidum</name>
    <dbReference type="NCBI Taxonomy" id="2762298"/>
    <lineage>
        <taxon>Bacteria</taxon>
        <taxon>Pseudomonadati</taxon>
        <taxon>Pseudomonadota</taxon>
        <taxon>Betaproteobacteria</taxon>
        <taxon>Burkholderiales</taxon>
        <taxon>Oxalobacteraceae</taxon>
        <taxon>Undibacterium</taxon>
    </lineage>
</organism>
<protein>
    <recommendedName>
        <fullName evidence="7">Tol-Pal system protein TolB</fullName>
    </recommendedName>
</protein>
<keyword evidence="10" id="KW-1185">Reference proteome</keyword>
<dbReference type="SUPFAM" id="SSF69304">
    <property type="entry name" value="Tricorn protease N-terminal domain"/>
    <property type="match status" value="1"/>
</dbReference>
<dbReference type="InterPro" id="IPR007195">
    <property type="entry name" value="TolB_N"/>
</dbReference>
<dbReference type="GO" id="GO:0017038">
    <property type="term" value="P:protein import"/>
    <property type="evidence" value="ECO:0007669"/>
    <property type="project" value="InterPro"/>
</dbReference>
<reference evidence="9" key="1">
    <citation type="submission" date="2020-08" db="EMBL/GenBank/DDBJ databases">
        <title>Novel species isolated from subtropical streams in China.</title>
        <authorList>
            <person name="Lu H."/>
        </authorList>
    </citation>
    <scope>NUCLEOTIDE SEQUENCE</scope>
    <source>
        <strain evidence="9">LX22W</strain>
    </source>
</reference>
<keyword evidence="4 7" id="KW-0732">Signal</keyword>
<comment type="caution">
    <text evidence="9">The sequence shown here is derived from an EMBL/GenBank/DDBJ whole genome shotgun (WGS) entry which is preliminary data.</text>
</comment>
<dbReference type="HAMAP" id="MF_00671">
    <property type="entry name" value="TolB"/>
    <property type="match status" value="1"/>
</dbReference>
<accession>A0A923HNC5</accession>
<evidence type="ECO:0000256" key="1">
    <source>
        <dbReference type="ARBA" id="ARBA00004418"/>
    </source>
</evidence>
<evidence type="ECO:0000313" key="10">
    <source>
        <dbReference type="Proteomes" id="UP000627446"/>
    </source>
</evidence>
<dbReference type="GO" id="GO:0042597">
    <property type="term" value="C:periplasmic space"/>
    <property type="evidence" value="ECO:0007669"/>
    <property type="project" value="UniProtKB-SubCell"/>
</dbReference>
<dbReference type="Gene3D" id="2.120.10.30">
    <property type="entry name" value="TolB, C-terminal domain"/>
    <property type="match status" value="1"/>
</dbReference>
<proteinExistence type="inferred from homology"/>
<dbReference type="InterPro" id="IPR011042">
    <property type="entry name" value="6-blade_b-propeller_TolB-like"/>
</dbReference>
<dbReference type="Pfam" id="PF04052">
    <property type="entry name" value="TolB_N"/>
    <property type="match status" value="1"/>
</dbReference>
<evidence type="ECO:0000256" key="3">
    <source>
        <dbReference type="ARBA" id="ARBA00022618"/>
    </source>
</evidence>
<comment type="subunit">
    <text evidence="7">The Tol-Pal system is composed of five core proteins: the inner membrane proteins TolA, TolQ and TolR, the periplasmic protein TolB and the outer membrane protein Pal. They form a network linking the inner and outer membranes and the peptidoglycan layer.</text>
</comment>
<evidence type="ECO:0000313" key="9">
    <source>
        <dbReference type="EMBL" id="MBC3882559.1"/>
    </source>
</evidence>
<sequence precursor="true">MKTTSLFRRFLLLSGLMAGLSIAPAQAQLRVEVSGVGSTQVPVAVAAFANEELSPQLVSTIIRDDLNRSGYFRIIEAGVAISEAAPVSFDQWKNKGAEALVVGSVSKNVEGRFDVRYKLYDVVKGTMISGFQMDAQSHKLRLTGHKIADDVYEKLLGIPGIFSTRIAYVTKAGNEYHLEVADADGENVQIALTSKEPIFSPTWSPDGSKIAYVSLELKKPIIYIQHLMTGQRTTVANFKGNNSAPSWSPDGTKLLISLSKDAISQIYSINADGTGLQRITSSGGIDTEARYSPDGKTIYFVSDRSGGFQIYRMNASGGEVKRLTFKGGVNISPRISPDGNTLVYISRREGGDQVYSLDLVNGQELRLSDTARDEFPSFSPNGRYILYATQLGRKGSLGIVSTDGKVKQKLSLQAADIREPTWGPFMK</sequence>
<keyword evidence="6 7" id="KW-0131">Cell cycle</keyword>
<feature type="signal peptide" evidence="7">
    <location>
        <begin position="1"/>
        <end position="27"/>
    </location>
</feature>
<evidence type="ECO:0000256" key="7">
    <source>
        <dbReference type="HAMAP-Rule" id="MF_00671"/>
    </source>
</evidence>
<dbReference type="EMBL" id="JACOFZ010000006">
    <property type="protein sequence ID" value="MBC3882559.1"/>
    <property type="molecule type" value="Genomic_DNA"/>
</dbReference>
<feature type="chain" id="PRO_5038181165" description="Tol-Pal system protein TolB" evidence="7">
    <location>
        <begin position="28"/>
        <end position="427"/>
    </location>
</feature>
<evidence type="ECO:0000256" key="5">
    <source>
        <dbReference type="ARBA" id="ARBA00022764"/>
    </source>
</evidence>
<name>A0A923HNC5_9BURK</name>
<dbReference type="GO" id="GO:0051301">
    <property type="term" value="P:cell division"/>
    <property type="evidence" value="ECO:0007669"/>
    <property type="project" value="UniProtKB-UniRule"/>
</dbReference>
<evidence type="ECO:0000259" key="8">
    <source>
        <dbReference type="Pfam" id="PF04052"/>
    </source>
</evidence>
<comment type="subcellular location">
    <subcellularLocation>
        <location evidence="1 7">Periplasm</location>
    </subcellularLocation>
</comment>
<keyword evidence="5 7" id="KW-0574">Periplasm</keyword>
<dbReference type="RefSeq" id="WP_186917183.1">
    <property type="nucleotide sequence ID" value="NZ_JACOFZ010000006.1"/>
</dbReference>
<dbReference type="SUPFAM" id="SSF52964">
    <property type="entry name" value="TolB, N-terminal domain"/>
    <property type="match status" value="1"/>
</dbReference>
<evidence type="ECO:0000256" key="2">
    <source>
        <dbReference type="ARBA" id="ARBA00009820"/>
    </source>
</evidence>
<dbReference type="Gene3D" id="3.40.50.10070">
    <property type="entry name" value="TolB, N-terminal domain"/>
    <property type="match status" value="1"/>
</dbReference>
<dbReference type="AlphaFoldDB" id="A0A923HNC5"/>